<protein>
    <recommendedName>
        <fullName evidence="2">BTB domain-containing protein</fullName>
    </recommendedName>
</protein>
<evidence type="ECO:0000256" key="1">
    <source>
        <dbReference type="ARBA" id="ARBA00004906"/>
    </source>
</evidence>
<reference evidence="3" key="1">
    <citation type="submission" date="2020-05" db="EMBL/GenBank/DDBJ databases">
        <title>WGS assembly of Panicum virgatum.</title>
        <authorList>
            <person name="Lovell J.T."/>
            <person name="Jenkins J."/>
            <person name="Shu S."/>
            <person name="Juenger T.E."/>
            <person name="Schmutz J."/>
        </authorList>
    </citation>
    <scope>NUCLEOTIDE SEQUENCE</scope>
    <source>
        <strain evidence="3">AP13</strain>
    </source>
</reference>
<evidence type="ECO:0000259" key="2">
    <source>
        <dbReference type="PROSITE" id="PS50097"/>
    </source>
</evidence>
<dbReference type="AlphaFoldDB" id="A0A8T0W4D8"/>
<name>A0A8T0W4D8_PANVG</name>
<proteinExistence type="predicted"/>
<dbReference type="PANTHER" id="PTHR46672:SF4">
    <property type="entry name" value="OS08G0495500 PROTEIN"/>
    <property type="match status" value="1"/>
</dbReference>
<dbReference type="Proteomes" id="UP000823388">
    <property type="component" value="Chromosome 2K"/>
</dbReference>
<dbReference type="InterPro" id="IPR044714">
    <property type="entry name" value="AtSIBP1-like"/>
</dbReference>
<keyword evidence="4" id="KW-1185">Reference proteome</keyword>
<comment type="caution">
    <text evidence="3">The sequence shown here is derived from an EMBL/GenBank/DDBJ whole genome shotgun (WGS) entry which is preliminary data.</text>
</comment>
<dbReference type="InterPro" id="IPR011333">
    <property type="entry name" value="SKP1/BTB/POZ_sf"/>
</dbReference>
<sequence length="165" mass="17860">MRTGWRRTEAQSAGLSRMLISDIVVVNAAGGGGGIRAHCTVLAARSPVFAAMFSNGLRETRESAVDISDMSVGACRAFVGYLYGNLREEEFIAHRSELLHAGDKYDVVELKRACEESLLGGRRRPGQRAREAAHRAPVRAADAQEGLLEAAQGFREDFRAPGGFP</sequence>
<dbReference type="EMBL" id="CM029039">
    <property type="protein sequence ID" value="KAG2644131.1"/>
    <property type="molecule type" value="Genomic_DNA"/>
</dbReference>
<dbReference type="CDD" id="cd18186">
    <property type="entry name" value="BTB_POZ_ZBTB_KLHL-like"/>
    <property type="match status" value="1"/>
</dbReference>
<evidence type="ECO:0000313" key="3">
    <source>
        <dbReference type="EMBL" id="KAG2644131.1"/>
    </source>
</evidence>
<dbReference type="PANTHER" id="PTHR46672">
    <property type="entry name" value="OS08G0495500 PROTEIN-RELATED"/>
    <property type="match status" value="1"/>
</dbReference>
<organism evidence="3 4">
    <name type="scientific">Panicum virgatum</name>
    <name type="common">Blackwell switchgrass</name>
    <dbReference type="NCBI Taxonomy" id="38727"/>
    <lineage>
        <taxon>Eukaryota</taxon>
        <taxon>Viridiplantae</taxon>
        <taxon>Streptophyta</taxon>
        <taxon>Embryophyta</taxon>
        <taxon>Tracheophyta</taxon>
        <taxon>Spermatophyta</taxon>
        <taxon>Magnoliopsida</taxon>
        <taxon>Liliopsida</taxon>
        <taxon>Poales</taxon>
        <taxon>Poaceae</taxon>
        <taxon>PACMAD clade</taxon>
        <taxon>Panicoideae</taxon>
        <taxon>Panicodae</taxon>
        <taxon>Paniceae</taxon>
        <taxon>Panicinae</taxon>
        <taxon>Panicum</taxon>
        <taxon>Panicum sect. Hiantes</taxon>
    </lineage>
</organism>
<evidence type="ECO:0000313" key="4">
    <source>
        <dbReference type="Proteomes" id="UP000823388"/>
    </source>
</evidence>
<dbReference type="Gene3D" id="3.30.710.10">
    <property type="entry name" value="Potassium Channel Kv1.1, Chain A"/>
    <property type="match status" value="1"/>
</dbReference>
<dbReference type="InterPro" id="IPR000210">
    <property type="entry name" value="BTB/POZ_dom"/>
</dbReference>
<gene>
    <name evidence="3" type="ORF">PVAP13_2KG408500</name>
</gene>
<dbReference type="Pfam" id="PF00651">
    <property type="entry name" value="BTB"/>
    <property type="match status" value="1"/>
</dbReference>
<feature type="domain" description="BTB" evidence="2">
    <location>
        <begin position="21"/>
        <end position="83"/>
    </location>
</feature>
<dbReference type="SUPFAM" id="SSF54695">
    <property type="entry name" value="POZ domain"/>
    <property type="match status" value="1"/>
</dbReference>
<comment type="pathway">
    <text evidence="1">Protein modification; protein ubiquitination.</text>
</comment>
<dbReference type="PROSITE" id="PS50097">
    <property type="entry name" value="BTB"/>
    <property type="match status" value="1"/>
</dbReference>
<accession>A0A8T0W4D8</accession>
<dbReference type="SMART" id="SM00225">
    <property type="entry name" value="BTB"/>
    <property type="match status" value="1"/>
</dbReference>